<sequence length="134" mass="15562">MKDGATRKDTKVALTRLLFERGYEREDIVRLFNIIDWMIQLPYGLEPIFSHEVDEIQEEKKMAYVNTLERQALAKERQVGEVKGEAKLLKKMIISKYGDCPEWVQEKLNEADSEQLGAWGQKIFQASTLESLLL</sequence>
<accession>A0ABP7LR47</accession>
<keyword evidence="2" id="KW-1185">Reference proteome</keyword>
<name>A0ABP7LR47_9GAMM</name>
<dbReference type="PANTHER" id="PTHR35586:SF1">
    <property type="entry name" value="SLL1691 PROTEIN"/>
    <property type="match status" value="1"/>
</dbReference>
<comment type="caution">
    <text evidence="1">The sequence shown here is derived from an EMBL/GenBank/DDBJ whole genome shotgun (WGS) entry which is preliminary data.</text>
</comment>
<dbReference type="EMBL" id="BAAAZT010000065">
    <property type="protein sequence ID" value="GAA3904571.1"/>
    <property type="molecule type" value="Genomic_DNA"/>
</dbReference>
<protein>
    <recommendedName>
        <fullName evidence="3">DUF4351 domain-containing protein</fullName>
    </recommendedName>
</protein>
<evidence type="ECO:0000313" key="1">
    <source>
        <dbReference type="EMBL" id="GAA3904571.1"/>
    </source>
</evidence>
<evidence type="ECO:0000313" key="2">
    <source>
        <dbReference type="Proteomes" id="UP001500133"/>
    </source>
</evidence>
<proteinExistence type="predicted"/>
<dbReference type="Proteomes" id="UP001500133">
    <property type="component" value="Unassembled WGS sequence"/>
</dbReference>
<dbReference type="PANTHER" id="PTHR35586">
    <property type="entry name" value="SLL1691 PROTEIN"/>
    <property type="match status" value="1"/>
</dbReference>
<gene>
    <name evidence="1" type="ORF">GCM10022228_13460</name>
</gene>
<evidence type="ECO:0008006" key="3">
    <source>
        <dbReference type="Google" id="ProtNLM"/>
    </source>
</evidence>
<dbReference type="RefSeq" id="WP_344703626.1">
    <property type="nucleotide sequence ID" value="NZ_BAAAZT010000065.1"/>
</dbReference>
<organism evidence="1 2">
    <name type="scientific">Halomonas cibimaris</name>
    <dbReference type="NCBI Taxonomy" id="657012"/>
    <lineage>
        <taxon>Bacteria</taxon>
        <taxon>Pseudomonadati</taxon>
        <taxon>Pseudomonadota</taxon>
        <taxon>Gammaproteobacteria</taxon>
        <taxon>Oceanospirillales</taxon>
        <taxon>Halomonadaceae</taxon>
        <taxon>Halomonas</taxon>
    </lineage>
</organism>
<reference evidence="2" key="1">
    <citation type="journal article" date="2019" name="Int. J. Syst. Evol. Microbiol.">
        <title>The Global Catalogue of Microorganisms (GCM) 10K type strain sequencing project: providing services to taxonomists for standard genome sequencing and annotation.</title>
        <authorList>
            <consortium name="The Broad Institute Genomics Platform"/>
            <consortium name="The Broad Institute Genome Sequencing Center for Infectious Disease"/>
            <person name="Wu L."/>
            <person name="Ma J."/>
        </authorList>
    </citation>
    <scope>NUCLEOTIDE SEQUENCE [LARGE SCALE GENOMIC DNA]</scope>
    <source>
        <strain evidence="2">JCM 16914</strain>
    </source>
</reference>